<dbReference type="EMBL" id="CCKQ01002222">
    <property type="protein sequence ID" value="CDW73310.1"/>
    <property type="molecule type" value="Genomic_DNA"/>
</dbReference>
<evidence type="ECO:0000313" key="1">
    <source>
        <dbReference type="EMBL" id="CDW73310.1"/>
    </source>
</evidence>
<name>A0A077ZVN8_STYLE</name>
<sequence>MGIIGKQQIDAEGYRGSETVAQFQSQISWIKDNKEKRKTARNLSQFSSVMQSLCLLKICDVLFVINKYDDDWLEFEDFLDASESFNQMNTSSPPTIIYLIKGADNLHNQNLAIRNLRYYVNRGQNTNKLRQSLIIHFLPIYN</sequence>
<accession>A0A077ZVN8</accession>
<dbReference type="Proteomes" id="UP000039865">
    <property type="component" value="Unassembled WGS sequence"/>
</dbReference>
<proteinExistence type="predicted"/>
<dbReference type="InParanoid" id="A0A077ZVN8"/>
<dbReference type="AlphaFoldDB" id="A0A077ZVN8"/>
<evidence type="ECO:0000313" key="2">
    <source>
        <dbReference type="Proteomes" id="UP000039865"/>
    </source>
</evidence>
<gene>
    <name evidence="1" type="primary">Contig15859.g16910</name>
    <name evidence="1" type="ORF">STYLEM_2286</name>
</gene>
<reference evidence="1 2" key="1">
    <citation type="submission" date="2014-06" db="EMBL/GenBank/DDBJ databases">
        <authorList>
            <person name="Swart Estienne"/>
        </authorList>
    </citation>
    <scope>NUCLEOTIDE SEQUENCE [LARGE SCALE GENOMIC DNA]</scope>
    <source>
        <strain evidence="1 2">130c</strain>
    </source>
</reference>
<protein>
    <submittedName>
        <fullName evidence="1">Uncharacterized protein</fullName>
    </submittedName>
</protein>
<keyword evidence="2" id="KW-1185">Reference proteome</keyword>
<organism evidence="1 2">
    <name type="scientific">Stylonychia lemnae</name>
    <name type="common">Ciliate</name>
    <dbReference type="NCBI Taxonomy" id="5949"/>
    <lineage>
        <taxon>Eukaryota</taxon>
        <taxon>Sar</taxon>
        <taxon>Alveolata</taxon>
        <taxon>Ciliophora</taxon>
        <taxon>Intramacronucleata</taxon>
        <taxon>Spirotrichea</taxon>
        <taxon>Stichotrichia</taxon>
        <taxon>Sporadotrichida</taxon>
        <taxon>Oxytrichidae</taxon>
        <taxon>Stylonychinae</taxon>
        <taxon>Stylonychia</taxon>
    </lineage>
</organism>